<feature type="domain" description="PhoU" evidence="8">
    <location>
        <begin position="19"/>
        <end position="103"/>
    </location>
</feature>
<dbReference type="NCBIfam" id="TIGR02135">
    <property type="entry name" value="phoU_full"/>
    <property type="match status" value="1"/>
</dbReference>
<comment type="function">
    <text evidence="7">Plays a role in the regulation of phosphate uptake.</text>
</comment>
<dbReference type="Pfam" id="PF01895">
    <property type="entry name" value="PhoU"/>
    <property type="match status" value="2"/>
</dbReference>
<comment type="similarity">
    <text evidence="2 7">Belongs to the PhoU family.</text>
</comment>
<dbReference type="PIRSF" id="PIRSF003107">
    <property type="entry name" value="PhoU"/>
    <property type="match status" value="1"/>
</dbReference>
<gene>
    <name evidence="9" type="ordered locus">Nther_0983</name>
</gene>
<evidence type="ECO:0000256" key="5">
    <source>
        <dbReference type="ARBA" id="ARBA00022490"/>
    </source>
</evidence>
<proteinExistence type="inferred from homology"/>
<evidence type="ECO:0000256" key="6">
    <source>
        <dbReference type="ARBA" id="ARBA00022592"/>
    </source>
</evidence>
<feature type="domain" description="PhoU" evidence="8">
    <location>
        <begin position="120"/>
        <end position="205"/>
    </location>
</feature>
<dbReference type="Gene3D" id="1.20.58.220">
    <property type="entry name" value="Phosphate transport system protein phou homolog 2, domain 2"/>
    <property type="match status" value="1"/>
</dbReference>
<keyword evidence="10" id="KW-1185">Reference proteome</keyword>
<evidence type="ECO:0000259" key="8">
    <source>
        <dbReference type="Pfam" id="PF01895"/>
    </source>
</evidence>
<sequence>MVRDTFDQELTELKNQVLVMGGAVEKAISKSIEGLKKQDGKIARQVIQEDDSIDDLELEIEDKCLTLIARHQPMAKDLRRIGIILKLITDLERMGDKAASISHKTLNLLDEPFIKPLVDIPRMADLTEEMVENSLNAFVKENVDLAYQVIDDDNKIDYLYDQIFRELVTYMITDPKKISQATQLMFVSSDLERISDHATNLGEWVIFMVTGDRIDV</sequence>
<organism evidence="9 10">
    <name type="scientific">Natranaerobius thermophilus (strain ATCC BAA-1301 / DSM 18059 / JW/NM-WN-LF)</name>
    <dbReference type="NCBI Taxonomy" id="457570"/>
    <lineage>
        <taxon>Bacteria</taxon>
        <taxon>Bacillati</taxon>
        <taxon>Bacillota</taxon>
        <taxon>Clostridia</taxon>
        <taxon>Natranaerobiales</taxon>
        <taxon>Natranaerobiaceae</taxon>
        <taxon>Natranaerobius</taxon>
    </lineage>
</organism>
<comment type="subcellular location">
    <subcellularLocation>
        <location evidence="1 7">Cytoplasm</location>
    </subcellularLocation>
</comment>
<protein>
    <recommendedName>
        <fullName evidence="7">Phosphate-specific transport system accessory protein PhoU</fullName>
    </recommendedName>
</protein>
<evidence type="ECO:0000256" key="3">
    <source>
        <dbReference type="ARBA" id="ARBA00011738"/>
    </source>
</evidence>
<reference evidence="9 10" key="2">
    <citation type="journal article" date="2011" name="J. Bacteriol.">
        <title>Complete genome sequence of the anaerobic, halophilic alkalithermophile Natranaerobius thermophilus JW/NM-WN-LF.</title>
        <authorList>
            <person name="Zhao B."/>
            <person name="Mesbah N.M."/>
            <person name="Dalin E."/>
            <person name="Goodwin L."/>
            <person name="Nolan M."/>
            <person name="Pitluck S."/>
            <person name="Chertkov O."/>
            <person name="Brettin T.S."/>
            <person name="Han J."/>
            <person name="Larimer F.W."/>
            <person name="Land M.L."/>
            <person name="Hauser L."/>
            <person name="Kyrpides N."/>
            <person name="Wiegel J."/>
        </authorList>
    </citation>
    <scope>NUCLEOTIDE SEQUENCE [LARGE SCALE GENOMIC DNA]</scope>
    <source>
        <strain evidence="10">ATCC BAA-1301 / DSM 18059 / JW/NM-WN-LF</strain>
    </source>
</reference>
<evidence type="ECO:0000256" key="1">
    <source>
        <dbReference type="ARBA" id="ARBA00004496"/>
    </source>
</evidence>
<dbReference type="InParanoid" id="B2A0K6"/>
<evidence type="ECO:0000313" key="9">
    <source>
        <dbReference type="EMBL" id="ACB84567.1"/>
    </source>
</evidence>
<keyword evidence="5 7" id="KW-0963">Cytoplasm</keyword>
<dbReference type="RefSeq" id="WP_012447444.1">
    <property type="nucleotide sequence ID" value="NC_010718.1"/>
</dbReference>
<dbReference type="OrthoDB" id="9814256at2"/>
<dbReference type="HOGENOM" id="CLU_078518_3_0_9"/>
<dbReference type="GO" id="GO:0045936">
    <property type="term" value="P:negative regulation of phosphate metabolic process"/>
    <property type="evidence" value="ECO:0007669"/>
    <property type="project" value="InterPro"/>
</dbReference>
<dbReference type="EMBL" id="CP001034">
    <property type="protein sequence ID" value="ACB84567.1"/>
    <property type="molecule type" value="Genomic_DNA"/>
</dbReference>
<dbReference type="PANTHER" id="PTHR42930:SF3">
    <property type="entry name" value="PHOSPHATE-SPECIFIC TRANSPORT SYSTEM ACCESSORY PROTEIN PHOU"/>
    <property type="match status" value="1"/>
</dbReference>
<keyword evidence="6 7" id="KW-0592">Phosphate transport</keyword>
<dbReference type="InterPro" id="IPR038078">
    <property type="entry name" value="PhoU-like_sf"/>
</dbReference>
<dbReference type="KEGG" id="nth:Nther_0983"/>
<evidence type="ECO:0000256" key="2">
    <source>
        <dbReference type="ARBA" id="ARBA00008107"/>
    </source>
</evidence>
<dbReference type="SUPFAM" id="SSF109755">
    <property type="entry name" value="PhoU-like"/>
    <property type="match status" value="1"/>
</dbReference>
<dbReference type="InterPro" id="IPR026022">
    <property type="entry name" value="PhoU_dom"/>
</dbReference>
<dbReference type="Proteomes" id="UP000001683">
    <property type="component" value="Chromosome"/>
</dbReference>
<name>B2A0K6_NATTJ</name>
<dbReference type="GO" id="GO:0030643">
    <property type="term" value="P:intracellular phosphate ion homeostasis"/>
    <property type="evidence" value="ECO:0007669"/>
    <property type="project" value="InterPro"/>
</dbReference>
<accession>B2A0K6</accession>
<dbReference type="GO" id="GO:0006817">
    <property type="term" value="P:phosphate ion transport"/>
    <property type="evidence" value="ECO:0007669"/>
    <property type="project" value="UniProtKB-KW"/>
</dbReference>
<dbReference type="AlphaFoldDB" id="B2A0K6"/>
<evidence type="ECO:0000256" key="7">
    <source>
        <dbReference type="PIRNR" id="PIRNR003107"/>
    </source>
</evidence>
<keyword evidence="4 7" id="KW-0813">Transport</keyword>
<comment type="subunit">
    <text evidence="3 7">Homodimer.</text>
</comment>
<reference evidence="9 10" key="1">
    <citation type="submission" date="2008-04" db="EMBL/GenBank/DDBJ databases">
        <title>Complete sequence of chromosome of Natranaerobius thermophilus JW/NM-WN-LF.</title>
        <authorList>
            <consortium name="US DOE Joint Genome Institute"/>
            <person name="Copeland A."/>
            <person name="Lucas S."/>
            <person name="Lapidus A."/>
            <person name="Glavina del Rio T."/>
            <person name="Dalin E."/>
            <person name="Tice H."/>
            <person name="Bruce D."/>
            <person name="Goodwin L."/>
            <person name="Pitluck S."/>
            <person name="Chertkov O."/>
            <person name="Brettin T."/>
            <person name="Detter J.C."/>
            <person name="Han C."/>
            <person name="Kuske C.R."/>
            <person name="Schmutz J."/>
            <person name="Larimer F."/>
            <person name="Land M."/>
            <person name="Hauser L."/>
            <person name="Kyrpides N."/>
            <person name="Lykidis A."/>
            <person name="Mesbah N.M."/>
            <person name="Wiegel J."/>
        </authorList>
    </citation>
    <scope>NUCLEOTIDE SEQUENCE [LARGE SCALE GENOMIC DNA]</scope>
    <source>
        <strain evidence="10">ATCC BAA-1301 / DSM 18059 / JW/NM-WN-LF</strain>
    </source>
</reference>
<dbReference type="InterPro" id="IPR028366">
    <property type="entry name" value="PhoU"/>
</dbReference>
<evidence type="ECO:0000313" key="10">
    <source>
        <dbReference type="Proteomes" id="UP000001683"/>
    </source>
</evidence>
<dbReference type="eggNOG" id="COG0704">
    <property type="taxonomic scope" value="Bacteria"/>
</dbReference>
<dbReference type="GO" id="GO:0005737">
    <property type="term" value="C:cytoplasm"/>
    <property type="evidence" value="ECO:0007669"/>
    <property type="project" value="UniProtKB-SubCell"/>
</dbReference>
<evidence type="ECO:0000256" key="4">
    <source>
        <dbReference type="ARBA" id="ARBA00022448"/>
    </source>
</evidence>
<dbReference type="STRING" id="457570.Nther_0983"/>
<dbReference type="FunFam" id="1.20.58.220:FF:000004">
    <property type="entry name" value="Phosphate-specific transport system accessory protein PhoU"/>
    <property type="match status" value="1"/>
</dbReference>
<dbReference type="PANTHER" id="PTHR42930">
    <property type="entry name" value="PHOSPHATE-SPECIFIC TRANSPORT SYSTEM ACCESSORY PROTEIN PHOU"/>
    <property type="match status" value="1"/>
</dbReference>